<dbReference type="VEuPathDB" id="FungiDB:YALI1_E09602g"/>
<reference evidence="1 2" key="1">
    <citation type="journal article" date="2016" name="PLoS ONE">
        <title>Sequence Assembly of Yarrowia lipolytica Strain W29/CLIB89 Shows Transposable Element Diversity.</title>
        <authorList>
            <person name="Magnan C."/>
            <person name="Yu J."/>
            <person name="Chang I."/>
            <person name="Jahn E."/>
            <person name="Kanomata Y."/>
            <person name="Wu J."/>
            <person name="Zeller M."/>
            <person name="Oakes M."/>
            <person name="Baldi P."/>
            <person name="Sandmeyer S."/>
        </authorList>
    </citation>
    <scope>NUCLEOTIDE SEQUENCE [LARGE SCALE GENOMIC DNA]</scope>
    <source>
        <strain evidence="2">CLIB89(W29)</strain>
    </source>
</reference>
<accession>A0A1D8NHJ7</accession>
<dbReference type="RefSeq" id="XP_068139031.1">
    <property type="nucleotide sequence ID" value="XM_068282930.1"/>
</dbReference>
<name>A0A1D8NHJ7_YARLL</name>
<evidence type="ECO:0000313" key="1">
    <source>
        <dbReference type="EMBL" id="AOW05102.1"/>
    </source>
</evidence>
<dbReference type="EMBL" id="CP017557">
    <property type="protein sequence ID" value="AOW05102.1"/>
    <property type="molecule type" value="Genomic_DNA"/>
</dbReference>
<dbReference type="AlphaFoldDB" id="A0A1D8NHJ7"/>
<proteinExistence type="predicted"/>
<evidence type="ECO:0000313" key="2">
    <source>
        <dbReference type="Proteomes" id="UP000182444"/>
    </source>
</evidence>
<protein>
    <submittedName>
        <fullName evidence="1">Uncharacterized protein</fullName>
    </submittedName>
</protein>
<sequence length="176" mass="19025">MTIPGAACQHAVTPNTPATLAQQYAHAVSLPPPPYFYYCTVATVATLNNDPQQCTKKGYSSTTIIQPPWTLQHTSCAVLIKHIQNISLPPSTPTTPVSTHRINTKPPSSLRTINFHPACVKVCFRRLLGRSNMAFLGSITAPNESADSQLSIDCLFVSTRPLLPLLTPTPTGHPEP</sequence>
<organism evidence="1 2">
    <name type="scientific">Yarrowia lipolytica</name>
    <name type="common">Candida lipolytica</name>
    <dbReference type="NCBI Taxonomy" id="4952"/>
    <lineage>
        <taxon>Eukaryota</taxon>
        <taxon>Fungi</taxon>
        <taxon>Dikarya</taxon>
        <taxon>Ascomycota</taxon>
        <taxon>Saccharomycotina</taxon>
        <taxon>Dipodascomycetes</taxon>
        <taxon>Dipodascales</taxon>
        <taxon>Dipodascales incertae sedis</taxon>
        <taxon>Yarrowia</taxon>
    </lineage>
</organism>
<gene>
    <name evidence="1" type="ORF">YALI1_E09602g</name>
</gene>
<dbReference type="GeneID" id="94583541"/>
<dbReference type="Proteomes" id="UP000182444">
    <property type="component" value="Chromosome 1E"/>
</dbReference>